<dbReference type="Proteomes" id="UP000004030">
    <property type="component" value="Unassembled WGS sequence"/>
</dbReference>
<feature type="region of interest" description="Disordered" evidence="2">
    <location>
        <begin position="47"/>
        <end position="66"/>
    </location>
</feature>
<comment type="caution">
    <text evidence="4">The sequence shown here is derived from an EMBL/GenBank/DDBJ whole genome shotgun (WGS) entry which is preliminary data.</text>
</comment>
<dbReference type="InterPro" id="IPR006680">
    <property type="entry name" value="Amidohydro-rel"/>
</dbReference>
<dbReference type="Gene3D" id="3.20.20.140">
    <property type="entry name" value="Metal-dependent hydrolases"/>
    <property type="match status" value="1"/>
</dbReference>
<dbReference type="PANTHER" id="PTHR21240">
    <property type="entry name" value="2-AMINO-3-CARBOXYLMUCONATE-6-SEMIALDEHYDE DECARBOXYLASE"/>
    <property type="match status" value="1"/>
</dbReference>
<evidence type="ECO:0000256" key="1">
    <source>
        <dbReference type="ARBA" id="ARBA00023239"/>
    </source>
</evidence>
<dbReference type="RefSeq" id="WP_007014391.1">
    <property type="nucleotide sequence ID" value="NZ_AGFM01000055.1"/>
</dbReference>
<dbReference type="PANTHER" id="PTHR21240:SF28">
    <property type="entry name" value="ISO-OROTATE DECARBOXYLASE (EUROFUNG)"/>
    <property type="match status" value="1"/>
</dbReference>
<dbReference type="InterPro" id="IPR032465">
    <property type="entry name" value="ACMSD"/>
</dbReference>
<dbReference type="AlphaFoldDB" id="G6EGE9"/>
<keyword evidence="5" id="KW-1185">Reference proteome</keyword>
<evidence type="ECO:0000256" key="2">
    <source>
        <dbReference type="SAM" id="MobiDB-lite"/>
    </source>
</evidence>
<name>G6EGE9_9SPHN</name>
<organism evidence="4 5">
    <name type="scientific">Novosphingobium pentaromativorans US6-1</name>
    <dbReference type="NCBI Taxonomy" id="1088721"/>
    <lineage>
        <taxon>Bacteria</taxon>
        <taxon>Pseudomonadati</taxon>
        <taxon>Pseudomonadota</taxon>
        <taxon>Alphaproteobacteria</taxon>
        <taxon>Sphingomonadales</taxon>
        <taxon>Sphingomonadaceae</taxon>
        <taxon>Novosphingobium</taxon>
    </lineage>
</organism>
<dbReference type="SUPFAM" id="SSF51556">
    <property type="entry name" value="Metallo-dependent hydrolases"/>
    <property type="match status" value="1"/>
</dbReference>
<dbReference type="InterPro" id="IPR032466">
    <property type="entry name" value="Metal_Hydrolase"/>
</dbReference>
<dbReference type="Pfam" id="PF04909">
    <property type="entry name" value="Amidohydro_2"/>
    <property type="match status" value="1"/>
</dbReference>
<proteinExistence type="predicted"/>
<dbReference type="PATRIC" id="fig|1088721.3.peg.3437"/>
<dbReference type="OrthoDB" id="9799024at2"/>
<dbReference type="GO" id="GO:0016831">
    <property type="term" value="F:carboxy-lyase activity"/>
    <property type="evidence" value="ECO:0007669"/>
    <property type="project" value="InterPro"/>
</dbReference>
<evidence type="ECO:0000313" key="5">
    <source>
        <dbReference type="Proteomes" id="UP000004030"/>
    </source>
</evidence>
<sequence length="350" mass="39139">MARRLKKIDVHSHVLTPKMLGAAGSYGPEMIDHGNGTQSFRAGTYQTAPFKGSSESGQQGAQNPHVRREKLDSLNIDVMGVTASPIFFCYGASPEEGANYCRVVNDEMEAYCEGEPGRFFFQPMLPLQDIEASVKELERLKSFHYSRGVNMSTDNLAGRELFDEALFPIFEYLEAIGEPLFLHGAPIGTDDPAWDPALNEKDIFNFGWIAGYIYRESLAFGNLVLGGVLDRYPNLKICIPHGGGFVPYQLGRFAEAAERMPASKAKKPVSEYVRNFYFENSVHDPRARDFLVQVWGIDNIYTGSNFDGWDQNDAFGFAETMARNDEELHKLWAGNAIKLFNLGEEFGTPQ</sequence>
<dbReference type="eggNOG" id="COG2159">
    <property type="taxonomic scope" value="Bacteria"/>
</dbReference>
<reference evidence="4 5" key="1">
    <citation type="journal article" date="2012" name="J. Bacteriol.">
        <title>Genome sequence of benzo(a)pyrene-degrading bacterium Novosphingobium pentaromativorans US6-1.</title>
        <authorList>
            <person name="Luo Y.R."/>
            <person name="Kang S.G."/>
            <person name="Kim S.J."/>
            <person name="Kim M.R."/>
            <person name="Li N."/>
            <person name="Lee J.H."/>
            <person name="Kwon K.K."/>
        </authorList>
    </citation>
    <scope>NUCLEOTIDE SEQUENCE [LARGE SCALE GENOMIC DNA]</scope>
    <source>
        <strain evidence="4 5">US6-1</strain>
    </source>
</reference>
<evidence type="ECO:0000259" key="3">
    <source>
        <dbReference type="Pfam" id="PF04909"/>
    </source>
</evidence>
<accession>G6EGE9</accession>
<dbReference type="EMBL" id="AGFM01000055">
    <property type="protein sequence ID" value="EHJ59600.1"/>
    <property type="molecule type" value="Genomic_DNA"/>
</dbReference>
<feature type="compositionally biased region" description="Polar residues" evidence="2">
    <location>
        <begin position="47"/>
        <end position="62"/>
    </location>
</feature>
<dbReference type="GO" id="GO:0016787">
    <property type="term" value="F:hydrolase activity"/>
    <property type="evidence" value="ECO:0007669"/>
    <property type="project" value="InterPro"/>
</dbReference>
<dbReference type="GO" id="GO:0005737">
    <property type="term" value="C:cytoplasm"/>
    <property type="evidence" value="ECO:0007669"/>
    <property type="project" value="TreeGrafter"/>
</dbReference>
<gene>
    <name evidence="4" type="ORF">NSU_3483</name>
</gene>
<keyword evidence="1" id="KW-0456">Lyase</keyword>
<protein>
    <recommendedName>
        <fullName evidence="3">Amidohydrolase-related domain-containing protein</fullName>
    </recommendedName>
</protein>
<feature type="domain" description="Amidohydrolase-related" evidence="3">
    <location>
        <begin position="8"/>
        <end position="342"/>
    </location>
</feature>
<evidence type="ECO:0000313" key="4">
    <source>
        <dbReference type="EMBL" id="EHJ59600.1"/>
    </source>
</evidence>
<dbReference type="KEGG" id="npn:JI59_21590"/>
<dbReference type="GO" id="GO:0019748">
    <property type="term" value="P:secondary metabolic process"/>
    <property type="evidence" value="ECO:0007669"/>
    <property type="project" value="TreeGrafter"/>
</dbReference>